<dbReference type="EMBL" id="BHXC01000006">
    <property type="protein sequence ID" value="GCB89474.1"/>
    <property type="molecule type" value="Genomic_DNA"/>
</dbReference>
<name>A0A059W1S9_STRNR</name>
<dbReference type="InterPro" id="IPR041581">
    <property type="entry name" value="Glyoxalase_6"/>
</dbReference>
<dbReference type="PANTHER" id="PTHR33993">
    <property type="entry name" value="GLYOXALASE-RELATED"/>
    <property type="match status" value="1"/>
</dbReference>
<gene>
    <name evidence="1" type="ORF">SALB_02149</name>
</gene>
<dbReference type="RefSeq" id="WP_020929180.1">
    <property type="nucleotide sequence ID" value="NZ_BHXC01000006.1"/>
</dbReference>
<accession>A0A059W1S9</accession>
<dbReference type="Gene3D" id="3.10.180.10">
    <property type="entry name" value="2,3-Dihydroxybiphenyl 1,2-Dioxygenase, domain 1"/>
    <property type="match status" value="2"/>
</dbReference>
<proteinExistence type="predicted"/>
<dbReference type="PROSITE" id="PS51819">
    <property type="entry name" value="VOC"/>
    <property type="match status" value="2"/>
</dbReference>
<comment type="caution">
    <text evidence="1">The sequence shown here is derived from an EMBL/GenBank/DDBJ whole genome shotgun (WGS) entry which is preliminary data.</text>
</comment>
<dbReference type="InterPro" id="IPR029068">
    <property type="entry name" value="Glyas_Bleomycin-R_OHBP_Dase"/>
</dbReference>
<evidence type="ECO:0000313" key="2">
    <source>
        <dbReference type="Proteomes" id="UP000288351"/>
    </source>
</evidence>
<dbReference type="InterPro" id="IPR037523">
    <property type="entry name" value="VOC_core"/>
</dbReference>
<dbReference type="eggNOG" id="COG3324">
    <property type="taxonomic scope" value="Bacteria"/>
</dbReference>
<dbReference type="STRING" id="68570.DC74_1346"/>
<sequence length="274" mass="28677">MPAIKARKARDTTATIGGAPCWVSLMTHDVAGAQDFYGKVLGWQFRPGSLGAEFCSIALASGQPVAGIGALTSQRHIPVAWTPYFAVENANDTAARIRERGATLAVGPLEVGKGRGALAADRDGAVFGLWEGQTLSWSVGQGGAPMCLELRTRDAFESAIFYGEVFGWAPDRPGGCDISFEHDEVMVRDEGGHTVAALRGGAVEAAPDPHVRPRWHVYFPVHDIEEVTAAAVAAGGFALPVTPMVDGGGCEAVIRDPQGGLFTVATLQAAPGVR</sequence>
<dbReference type="AlphaFoldDB" id="A0A059W1S9"/>
<organism evidence="1 2">
    <name type="scientific">Streptomyces noursei</name>
    <name type="common">Streptomyces albulus</name>
    <dbReference type="NCBI Taxonomy" id="1971"/>
    <lineage>
        <taxon>Bacteria</taxon>
        <taxon>Bacillati</taxon>
        <taxon>Actinomycetota</taxon>
        <taxon>Actinomycetes</taxon>
        <taxon>Kitasatosporales</taxon>
        <taxon>Streptomycetaceae</taxon>
        <taxon>Streptomyces</taxon>
    </lineage>
</organism>
<dbReference type="Proteomes" id="UP000288351">
    <property type="component" value="Unassembled WGS sequence"/>
</dbReference>
<protein>
    <submittedName>
        <fullName evidence="1">Uncharacterized protein</fullName>
    </submittedName>
</protein>
<dbReference type="PANTHER" id="PTHR33993:SF10">
    <property type="entry name" value="CONSERVED PROTEIN"/>
    <property type="match status" value="1"/>
</dbReference>
<evidence type="ECO:0000313" key="1">
    <source>
        <dbReference type="EMBL" id="GCB89474.1"/>
    </source>
</evidence>
<reference evidence="1 2" key="1">
    <citation type="journal article" date="2019" name="Microbiol. Resour. Announc.">
        <title>Draft Genome Sequence of the Most Traditional epsilon-Poly-l-Lysine Producer, Streptomyces albulus NBRC14147.</title>
        <authorList>
            <person name="Yamanaka K."/>
            <person name="Hamano Y."/>
        </authorList>
    </citation>
    <scope>NUCLEOTIDE SEQUENCE [LARGE SCALE GENOMIC DNA]</scope>
    <source>
        <strain evidence="1 2">NBRC 14147</strain>
    </source>
</reference>
<dbReference type="CDD" id="cd07247">
    <property type="entry name" value="SgaA_N_like"/>
    <property type="match status" value="1"/>
</dbReference>
<dbReference type="Pfam" id="PF18029">
    <property type="entry name" value="Glyoxalase_6"/>
    <property type="match status" value="1"/>
</dbReference>
<dbReference type="SUPFAM" id="SSF54593">
    <property type="entry name" value="Glyoxalase/Bleomycin resistance protein/Dihydroxybiphenyl dioxygenase"/>
    <property type="match status" value="1"/>
</dbReference>
<dbReference type="InterPro" id="IPR052164">
    <property type="entry name" value="Anthracycline_SecMetBiosynth"/>
</dbReference>